<dbReference type="Proteomes" id="UP001500707">
    <property type="component" value="Unassembled WGS sequence"/>
</dbReference>
<reference evidence="4" key="1">
    <citation type="journal article" date="2019" name="Int. J. Syst. Evol. Microbiol.">
        <title>The Global Catalogue of Microorganisms (GCM) 10K type strain sequencing project: providing services to taxonomists for standard genome sequencing and annotation.</title>
        <authorList>
            <consortium name="The Broad Institute Genomics Platform"/>
            <consortium name="The Broad Institute Genome Sequencing Center for Infectious Disease"/>
            <person name="Wu L."/>
            <person name="Ma J."/>
        </authorList>
    </citation>
    <scope>NUCLEOTIDE SEQUENCE [LARGE SCALE GENOMIC DNA]</scope>
    <source>
        <strain evidence="4">JCM 17656</strain>
    </source>
</reference>
<sequence length="371" mass="39600">MSAGEIPSLVEAAGRHLGLSGARVYLVDLQQSRLVALSADAAPDGGATLDIDGSLAGLAYRTQETQRSRDGATAWLPLIDGVERLGVLKATTPSLTSELLEASAALAGVVALLVVSKSTYSEELITQERSRAMTIQAELLWAFMPPRTIGTRQVTSSALLEPAYDAGGDAFDHSLTDNVLHLSLLDAMGHDLASGGASAAALAASRATRRDGGTLTDITTTIDDTLSQWIPDRMMTAVIARLDLTDGSLTWINCGHPTPLLIRDGHVLPHALERSPLPPLGLGLDTGNPPTEHHTRLQPGDRILLYSDGVIEARTTEGTLFGEQRLGDTVIRSMTSGDNAPETLRRLLQNIHHDHQLRDDATLLLAHWHPT</sequence>
<evidence type="ECO:0000256" key="1">
    <source>
        <dbReference type="ARBA" id="ARBA00022801"/>
    </source>
</evidence>
<accession>A0ABP6YVJ9</accession>
<dbReference type="SUPFAM" id="SSF81606">
    <property type="entry name" value="PP2C-like"/>
    <property type="match status" value="1"/>
</dbReference>
<evidence type="ECO:0000313" key="4">
    <source>
        <dbReference type="Proteomes" id="UP001500707"/>
    </source>
</evidence>
<feature type="domain" description="PPM-type phosphatase" evidence="2">
    <location>
        <begin position="151"/>
        <end position="368"/>
    </location>
</feature>
<organism evidence="3 4">
    <name type="scientific">Streptomyces osmaniensis</name>
    <dbReference type="NCBI Taxonomy" id="593134"/>
    <lineage>
        <taxon>Bacteria</taxon>
        <taxon>Bacillati</taxon>
        <taxon>Actinomycetota</taxon>
        <taxon>Actinomycetes</taxon>
        <taxon>Kitasatosporales</taxon>
        <taxon>Streptomycetaceae</taxon>
        <taxon>Streptomyces</taxon>
    </lineage>
</organism>
<evidence type="ECO:0000313" key="3">
    <source>
        <dbReference type="EMBL" id="GAA3588323.1"/>
    </source>
</evidence>
<dbReference type="Gene3D" id="3.60.40.10">
    <property type="entry name" value="PPM-type phosphatase domain"/>
    <property type="match status" value="1"/>
</dbReference>
<dbReference type="InterPro" id="IPR036457">
    <property type="entry name" value="PPM-type-like_dom_sf"/>
</dbReference>
<dbReference type="EMBL" id="BAABCE010000024">
    <property type="protein sequence ID" value="GAA3588323.1"/>
    <property type="molecule type" value="Genomic_DNA"/>
</dbReference>
<dbReference type="InterPro" id="IPR052016">
    <property type="entry name" value="Bact_Sigma-Reg"/>
</dbReference>
<evidence type="ECO:0000259" key="2">
    <source>
        <dbReference type="SMART" id="SM00331"/>
    </source>
</evidence>
<dbReference type="PANTHER" id="PTHR43156">
    <property type="entry name" value="STAGE II SPORULATION PROTEIN E-RELATED"/>
    <property type="match status" value="1"/>
</dbReference>
<protein>
    <submittedName>
        <fullName evidence="3">PP2C family protein-serine/threonine phosphatase</fullName>
    </submittedName>
</protein>
<keyword evidence="4" id="KW-1185">Reference proteome</keyword>
<dbReference type="InterPro" id="IPR001932">
    <property type="entry name" value="PPM-type_phosphatase-like_dom"/>
</dbReference>
<keyword evidence="1" id="KW-0378">Hydrolase</keyword>
<gene>
    <name evidence="3" type="ORF">GCM10022295_82400</name>
</gene>
<dbReference type="PANTHER" id="PTHR43156:SF2">
    <property type="entry name" value="STAGE II SPORULATION PROTEIN E"/>
    <property type="match status" value="1"/>
</dbReference>
<proteinExistence type="predicted"/>
<dbReference type="SMART" id="SM00331">
    <property type="entry name" value="PP2C_SIG"/>
    <property type="match status" value="1"/>
</dbReference>
<dbReference type="Pfam" id="PF07228">
    <property type="entry name" value="SpoIIE"/>
    <property type="match status" value="1"/>
</dbReference>
<comment type="caution">
    <text evidence="3">The sequence shown here is derived from an EMBL/GenBank/DDBJ whole genome shotgun (WGS) entry which is preliminary data.</text>
</comment>
<name>A0ABP6YVJ9_9ACTN</name>
<dbReference type="SUPFAM" id="SSF55781">
    <property type="entry name" value="GAF domain-like"/>
    <property type="match status" value="1"/>
</dbReference>